<comment type="caution">
    <text evidence="1">The sequence shown here is derived from an EMBL/GenBank/DDBJ whole genome shotgun (WGS) entry which is preliminary data.</text>
</comment>
<dbReference type="EMBL" id="PHFL01000007">
    <property type="protein sequence ID" value="RFM25327.1"/>
    <property type="molecule type" value="Genomic_DNA"/>
</dbReference>
<reference evidence="1 3" key="1">
    <citation type="journal article" date="2011" name="ISME J.">
        <title>Community ecology of hot spring cyanobacterial mats: predominant populations and their functional potential.</title>
        <authorList>
            <person name="Klatt C.G."/>
            <person name="Wood J.M."/>
            <person name="Rusch D.B."/>
            <person name="Bateson M.M."/>
            <person name="Hamamura N."/>
            <person name="Heidelberg J.F."/>
            <person name="Grossman A.R."/>
            <person name="Bhaya D."/>
            <person name="Cohan F.M."/>
            <person name="Kuhl M."/>
            <person name="Bryant D.A."/>
            <person name="Ward D.M."/>
        </authorList>
    </citation>
    <scope>NUCLEOTIDE SEQUENCE [LARGE SCALE GENOMIC DNA]</scope>
    <source>
        <strain evidence="1">OS</strain>
    </source>
</reference>
<evidence type="ECO:0000313" key="3">
    <source>
        <dbReference type="Proteomes" id="UP000266389"/>
    </source>
</evidence>
<dbReference type="AlphaFoldDB" id="A0A395M3H9"/>
<reference evidence="1" key="2">
    <citation type="submission" date="2017-08" db="EMBL/GenBank/DDBJ databases">
        <authorList>
            <person name="de Groot N.N."/>
        </authorList>
    </citation>
    <scope>NUCLEOTIDE SEQUENCE</scope>
    <source>
        <strain evidence="1">OS</strain>
    </source>
</reference>
<proteinExistence type="predicted"/>
<evidence type="ECO:0000313" key="2">
    <source>
        <dbReference type="EMBL" id="RFM25552.1"/>
    </source>
</evidence>
<evidence type="ECO:0000313" key="1">
    <source>
        <dbReference type="EMBL" id="RFM25327.1"/>
    </source>
</evidence>
<accession>A0A395M3H9</accession>
<protein>
    <submittedName>
        <fullName evidence="1">Uncharacterized protein</fullName>
    </submittedName>
</protein>
<gene>
    <name evidence="2" type="ORF">D0433_00550</name>
    <name evidence="1" type="ORF">D0433_01535</name>
</gene>
<sequence>MIFSAVRLENQMPQYQVLIDTLWQDILPSKCVSGGVFGQPFGQLDSAAQVLHVHLAPELGTIQPLNLTKEEIESFADAQGQALHIHYRALPLQLAYARFALHVF</sequence>
<organism evidence="1 3">
    <name type="scientific">Candidatus Thermochlorobacter aerophilus</name>
    <dbReference type="NCBI Taxonomy" id="1868324"/>
    <lineage>
        <taxon>Bacteria</taxon>
        <taxon>Pseudomonadati</taxon>
        <taxon>Chlorobiota</taxon>
        <taxon>Chlorobiia</taxon>
        <taxon>Chlorobiales</taxon>
        <taxon>Candidatus Thermochlorobacteriaceae</taxon>
        <taxon>Candidatus Thermochlorobacter</taxon>
    </lineage>
</organism>
<dbReference type="EMBL" id="PHFL01000001">
    <property type="protein sequence ID" value="RFM25552.1"/>
    <property type="molecule type" value="Genomic_DNA"/>
</dbReference>
<dbReference type="Proteomes" id="UP000266389">
    <property type="component" value="Unassembled WGS sequence"/>
</dbReference>
<name>A0A395M3H9_9BACT</name>